<dbReference type="PANTHER" id="PTHR32039">
    <property type="entry name" value="MAGNESIUM-CHELATASE SUBUNIT CHLI"/>
    <property type="match status" value="1"/>
</dbReference>
<dbReference type="InterPro" id="IPR004482">
    <property type="entry name" value="Mg_chelat-rel"/>
</dbReference>
<dbReference type="PANTHER" id="PTHR32039:SF7">
    <property type="entry name" value="COMPETENCE PROTEIN COMM"/>
    <property type="match status" value="1"/>
</dbReference>
<dbReference type="InterPro" id="IPR025158">
    <property type="entry name" value="Mg_chelat-rel_C"/>
</dbReference>
<accession>A0ABY8VC33</accession>
<dbReference type="Pfam" id="PF13541">
    <property type="entry name" value="ChlI"/>
    <property type="match status" value="1"/>
</dbReference>
<dbReference type="InterPro" id="IPR003593">
    <property type="entry name" value="AAA+_ATPase"/>
</dbReference>
<evidence type="ECO:0000256" key="1">
    <source>
        <dbReference type="ARBA" id="ARBA00006354"/>
    </source>
</evidence>
<dbReference type="NCBIfam" id="TIGR00368">
    <property type="entry name" value="YifB family Mg chelatase-like AAA ATPase"/>
    <property type="match status" value="1"/>
</dbReference>
<protein>
    <submittedName>
        <fullName evidence="3">YifB family Mg chelatase-like AAA ATPase</fullName>
    </submittedName>
</protein>
<evidence type="ECO:0000259" key="2">
    <source>
        <dbReference type="SMART" id="SM00382"/>
    </source>
</evidence>
<dbReference type="Gene3D" id="3.40.50.300">
    <property type="entry name" value="P-loop containing nucleotide triphosphate hydrolases"/>
    <property type="match status" value="1"/>
</dbReference>
<dbReference type="InterPro" id="IPR014721">
    <property type="entry name" value="Ribsml_uS5_D2-typ_fold_subgr"/>
</dbReference>
<dbReference type="Pfam" id="PF01078">
    <property type="entry name" value="Mg_chelatase"/>
    <property type="match status" value="1"/>
</dbReference>
<organism evidence="3 4">
    <name type="scientific">Corynebacterium breve</name>
    <dbReference type="NCBI Taxonomy" id="3049799"/>
    <lineage>
        <taxon>Bacteria</taxon>
        <taxon>Bacillati</taxon>
        <taxon>Actinomycetota</taxon>
        <taxon>Actinomycetes</taxon>
        <taxon>Mycobacteriales</taxon>
        <taxon>Corynebacteriaceae</taxon>
        <taxon>Corynebacterium</taxon>
    </lineage>
</organism>
<gene>
    <name evidence="3" type="ORF">QP027_07005</name>
</gene>
<proteinExistence type="inferred from homology"/>
<dbReference type="SUPFAM" id="SSF52540">
    <property type="entry name" value="P-loop containing nucleoside triphosphate hydrolases"/>
    <property type="match status" value="1"/>
</dbReference>
<dbReference type="InterPro" id="IPR045006">
    <property type="entry name" value="CHLI-like"/>
</dbReference>
<dbReference type="EMBL" id="CP126969">
    <property type="protein sequence ID" value="WIM66882.1"/>
    <property type="molecule type" value="Genomic_DNA"/>
</dbReference>
<evidence type="ECO:0000313" key="3">
    <source>
        <dbReference type="EMBL" id="WIM66882.1"/>
    </source>
</evidence>
<sequence>MALASTFTATVEGVSAHLVTVESNVGPGLPGIFVVGLGDATVRESRDRIRTATTNTGLPWPRTKIMVSLSPADVPKTGSHFDLPIALAVLSCTHPAVAHRMRTTLVAGELGLDGQLRAVGGVLPMLIAARHEGIRHVVIPRANAAEAALLGERNILVADTLAQVWEWAQDMRELDRAVDVGKSDSAPREDLDFADIAGQDDTKRIVEIAAAGAHHLFMVGPPGSGKSMLAQRIPSILPPLSSEQMVEATAVHSVVSNSATKVITHAPLISPHPGVTRAALIGGGPGSARPGAISMAHHGVLFLDEVSEVSASVIDSLRIPLEEGQVRLARPRREVVFPAQFQLVMAANPCRCGTDDPLACTCSSRQRATYLNNISGPLRDRIDISVEVTNANAVLSTAHSEPSSVIAARVAAARDRAEHRWSRAGVQATTNAAISPSVLRRDYPADEAGMALLGAYLACGDISQRGVDRAIKLAWTLCDLAGATQPTLDHVAQAIDLRDTTGVRSAA</sequence>
<dbReference type="InterPro" id="IPR000523">
    <property type="entry name" value="Mg_chelatse_chII-like_cat_dom"/>
</dbReference>
<feature type="domain" description="AAA+ ATPase" evidence="2">
    <location>
        <begin position="212"/>
        <end position="392"/>
    </location>
</feature>
<dbReference type="CDD" id="cd00009">
    <property type="entry name" value="AAA"/>
    <property type="match status" value="1"/>
</dbReference>
<dbReference type="InterPro" id="IPR020568">
    <property type="entry name" value="Ribosomal_Su5_D2-typ_SF"/>
</dbReference>
<dbReference type="RefSeq" id="WP_284823586.1">
    <property type="nucleotide sequence ID" value="NZ_CP126969.1"/>
</dbReference>
<reference evidence="3 4" key="1">
    <citation type="submission" date="2023-05" db="EMBL/GenBank/DDBJ databases">
        <title>Corynebacterium suedekumii sp. nov. and Corynebacterium breve sp. nov. isolated from raw cow's milk.</title>
        <authorList>
            <person name="Baer M.K."/>
            <person name="Mehl L."/>
            <person name="Hellmuth R."/>
            <person name="Marke G."/>
            <person name="Lipski A."/>
        </authorList>
    </citation>
    <scope>NUCLEOTIDE SEQUENCE [LARGE SCALE GENOMIC DNA]</scope>
    <source>
        <strain evidence="3 4">R4</strain>
    </source>
</reference>
<dbReference type="Pfam" id="PF13335">
    <property type="entry name" value="Mg_chelatase_C"/>
    <property type="match status" value="1"/>
</dbReference>
<dbReference type="Proteomes" id="UP001225598">
    <property type="component" value="Chromosome"/>
</dbReference>
<keyword evidence="4" id="KW-1185">Reference proteome</keyword>
<name>A0ABY8VC33_9CORY</name>
<dbReference type="InterPro" id="IPR027417">
    <property type="entry name" value="P-loop_NTPase"/>
</dbReference>
<dbReference type="Gene3D" id="3.30.230.10">
    <property type="match status" value="1"/>
</dbReference>
<evidence type="ECO:0000313" key="4">
    <source>
        <dbReference type="Proteomes" id="UP001225598"/>
    </source>
</evidence>
<dbReference type="SMART" id="SM00382">
    <property type="entry name" value="AAA"/>
    <property type="match status" value="1"/>
</dbReference>
<dbReference type="SUPFAM" id="SSF54211">
    <property type="entry name" value="Ribosomal protein S5 domain 2-like"/>
    <property type="match status" value="1"/>
</dbReference>
<comment type="similarity">
    <text evidence="1">Belongs to the Mg-chelatase subunits D/I family. ComM subfamily.</text>
</comment>